<feature type="domain" description="ZAD" evidence="1">
    <location>
        <begin position="144"/>
        <end position="183"/>
    </location>
</feature>
<dbReference type="InterPro" id="IPR012934">
    <property type="entry name" value="Znf_AD"/>
</dbReference>
<reference evidence="2 4" key="1">
    <citation type="journal article" date="2014" name="BMC Genomics">
        <title>Genome sequence of Anopheles sinensis provides insight into genetics basis of mosquito competence for malaria parasites.</title>
        <authorList>
            <person name="Zhou D."/>
            <person name="Zhang D."/>
            <person name="Ding G."/>
            <person name="Shi L."/>
            <person name="Hou Q."/>
            <person name="Ye Y."/>
            <person name="Xu Y."/>
            <person name="Zhou H."/>
            <person name="Xiong C."/>
            <person name="Li S."/>
            <person name="Yu J."/>
            <person name="Hong S."/>
            <person name="Yu X."/>
            <person name="Zou P."/>
            <person name="Chen C."/>
            <person name="Chang X."/>
            <person name="Wang W."/>
            <person name="Lv Y."/>
            <person name="Sun Y."/>
            <person name="Ma L."/>
            <person name="Shen B."/>
            <person name="Zhu C."/>
        </authorList>
    </citation>
    <scope>NUCLEOTIDE SEQUENCE [LARGE SCALE GENOMIC DNA]</scope>
</reference>
<dbReference type="Gene3D" id="3.40.1800.20">
    <property type="match status" value="1"/>
</dbReference>
<dbReference type="EnsemblMetazoa" id="ASIC000095-RA">
    <property type="protein sequence ID" value="ASIC000095-PA"/>
    <property type="gene ID" value="ASIC000095"/>
</dbReference>
<dbReference type="EMBL" id="KE523882">
    <property type="protein sequence ID" value="KFB34740.1"/>
    <property type="molecule type" value="Genomic_DNA"/>
</dbReference>
<dbReference type="Proteomes" id="UP000030765">
    <property type="component" value="Unassembled WGS sequence"/>
</dbReference>
<reference evidence="3" key="2">
    <citation type="submission" date="2020-05" db="UniProtKB">
        <authorList>
            <consortium name="EnsemblMetazoa"/>
        </authorList>
    </citation>
    <scope>IDENTIFICATION</scope>
</reference>
<dbReference type="VEuPathDB" id="VectorBase:ASIC000095"/>
<dbReference type="STRING" id="74873.A0A084V9U6"/>
<dbReference type="GO" id="GO:0008270">
    <property type="term" value="F:zinc ion binding"/>
    <property type="evidence" value="ECO:0007669"/>
    <property type="project" value="InterPro"/>
</dbReference>
<evidence type="ECO:0000313" key="3">
    <source>
        <dbReference type="EnsemblMetazoa" id="ASIC000095-PA"/>
    </source>
</evidence>
<dbReference type="EMBL" id="ATLV01000457">
    <property type="status" value="NOT_ANNOTATED_CDS"/>
    <property type="molecule type" value="Genomic_DNA"/>
</dbReference>
<evidence type="ECO:0000259" key="1">
    <source>
        <dbReference type="SMART" id="SM00868"/>
    </source>
</evidence>
<evidence type="ECO:0000313" key="2">
    <source>
        <dbReference type="EMBL" id="KFB34740.1"/>
    </source>
</evidence>
<keyword evidence="4" id="KW-1185">Reference proteome</keyword>
<evidence type="ECO:0000313" key="4">
    <source>
        <dbReference type="Proteomes" id="UP000030765"/>
    </source>
</evidence>
<accession>A0A084V9U6</accession>
<dbReference type="AlphaFoldDB" id="A0A084V9U6"/>
<name>A0A084V9U6_ANOSI</name>
<dbReference type="SMART" id="SM00868">
    <property type="entry name" value="zf-AD"/>
    <property type="match status" value="1"/>
</dbReference>
<dbReference type="VEuPathDB" id="VectorBase:ASIS011169"/>
<sequence>MGDIIKREREGAFDVGIFEAKQFIEDNAQSRLWTLLVEASPRELDLETGEATFRAEIGDWYCTIRFARYSCDIGHHYVNMCAWDSAYDKGQLMYALYGLKKLSGRRYMENCSIYETFYEDEGATNLHTMLVKLYPTVFNESQMLCDEALEWPMKICKECKTKVVESYRFYERCTKSARSLRTIALKEQSTTDALQEEKDDHPAVIKTEFIEFEEATVLKEEYDSEDHSSAYNKYNGRTLTEDVFSDTADSLTTPTDAQNNSLSANKVQQKQCIKSAAFRGK</sequence>
<protein>
    <submittedName>
        <fullName evidence="3">ZAD domain-containing protein</fullName>
    </submittedName>
</protein>
<gene>
    <name evidence="2" type="ORF">ZHAS_00000095</name>
</gene>
<organism evidence="2">
    <name type="scientific">Anopheles sinensis</name>
    <name type="common">Mosquito</name>
    <dbReference type="NCBI Taxonomy" id="74873"/>
    <lineage>
        <taxon>Eukaryota</taxon>
        <taxon>Metazoa</taxon>
        <taxon>Ecdysozoa</taxon>
        <taxon>Arthropoda</taxon>
        <taxon>Hexapoda</taxon>
        <taxon>Insecta</taxon>
        <taxon>Pterygota</taxon>
        <taxon>Neoptera</taxon>
        <taxon>Endopterygota</taxon>
        <taxon>Diptera</taxon>
        <taxon>Nematocera</taxon>
        <taxon>Culicoidea</taxon>
        <taxon>Culicidae</taxon>
        <taxon>Anophelinae</taxon>
        <taxon>Anopheles</taxon>
    </lineage>
</organism>
<dbReference type="GO" id="GO:0005634">
    <property type="term" value="C:nucleus"/>
    <property type="evidence" value="ECO:0007669"/>
    <property type="project" value="InterPro"/>
</dbReference>
<proteinExistence type="predicted"/>